<dbReference type="InterPro" id="IPR012337">
    <property type="entry name" value="RNaseH-like_sf"/>
</dbReference>
<dbReference type="InterPro" id="IPR048020">
    <property type="entry name" value="Transpos_IS3"/>
</dbReference>
<comment type="caution">
    <text evidence="3">The sequence shown here is derived from an EMBL/GenBank/DDBJ whole genome shotgun (WGS) entry which is preliminary data.</text>
</comment>
<keyword evidence="4" id="KW-1185">Reference proteome</keyword>
<gene>
    <name evidence="3" type="ORF">FRX94_13120</name>
</gene>
<dbReference type="InterPro" id="IPR025948">
    <property type="entry name" value="HTH-like_dom"/>
</dbReference>
<evidence type="ECO:0000313" key="4">
    <source>
        <dbReference type="Proteomes" id="UP000320791"/>
    </source>
</evidence>
<dbReference type="NCBIfam" id="NF033516">
    <property type="entry name" value="transpos_IS3"/>
    <property type="match status" value="1"/>
</dbReference>
<dbReference type="Gene3D" id="3.30.420.10">
    <property type="entry name" value="Ribonuclease H-like superfamily/Ribonuclease H"/>
    <property type="match status" value="1"/>
</dbReference>
<reference evidence="3 4" key="1">
    <citation type="submission" date="2019-08" db="EMBL/GenBank/DDBJ databases">
        <authorList>
            <person name="Lei W."/>
        </authorList>
    </citation>
    <scope>NUCLEOTIDE SEQUENCE [LARGE SCALE GENOMIC DNA]</scope>
    <source>
        <strain evidence="3 4">CCUG 58627</strain>
    </source>
</reference>
<evidence type="ECO:0000313" key="3">
    <source>
        <dbReference type="EMBL" id="TWT16811.1"/>
    </source>
</evidence>
<dbReference type="InterPro" id="IPR001584">
    <property type="entry name" value="Integrase_cat-core"/>
</dbReference>
<dbReference type="GO" id="GO:0015074">
    <property type="term" value="P:DNA integration"/>
    <property type="evidence" value="ECO:0007669"/>
    <property type="project" value="InterPro"/>
</dbReference>
<dbReference type="PANTHER" id="PTHR46889">
    <property type="entry name" value="TRANSPOSASE INSF FOR INSERTION SEQUENCE IS3B-RELATED"/>
    <property type="match status" value="1"/>
</dbReference>
<dbReference type="EMBL" id="VOHM01000063">
    <property type="protein sequence ID" value="TWT16811.1"/>
    <property type="molecule type" value="Genomic_DNA"/>
</dbReference>
<dbReference type="PROSITE" id="PS50994">
    <property type="entry name" value="INTEGRASE"/>
    <property type="match status" value="1"/>
</dbReference>
<dbReference type="Pfam" id="PF00665">
    <property type="entry name" value="rve"/>
    <property type="match status" value="1"/>
</dbReference>
<organism evidence="3 4">
    <name type="scientific">Corynebacterium canis</name>
    <dbReference type="NCBI Taxonomy" id="679663"/>
    <lineage>
        <taxon>Bacteria</taxon>
        <taxon>Bacillati</taxon>
        <taxon>Actinomycetota</taxon>
        <taxon>Actinomycetes</taxon>
        <taxon>Mycobacteriales</taxon>
        <taxon>Corynebacteriaceae</taxon>
        <taxon>Corynebacterium</taxon>
    </lineage>
</organism>
<dbReference type="Proteomes" id="UP000320791">
    <property type="component" value="Unassembled WGS sequence"/>
</dbReference>
<proteinExistence type="predicted"/>
<comment type="function">
    <text evidence="1">Involved in the transposition of the insertion sequence.</text>
</comment>
<evidence type="ECO:0000259" key="2">
    <source>
        <dbReference type="PROSITE" id="PS50994"/>
    </source>
</evidence>
<dbReference type="InterPro" id="IPR050900">
    <property type="entry name" value="Transposase_IS3/IS150/IS904"/>
</dbReference>
<dbReference type="OrthoDB" id="4281720at2"/>
<evidence type="ECO:0000256" key="1">
    <source>
        <dbReference type="ARBA" id="ARBA00002286"/>
    </source>
</evidence>
<dbReference type="AlphaFoldDB" id="A0A5C5TR29"/>
<dbReference type="RefSeq" id="WP_146325788.1">
    <property type="nucleotide sequence ID" value="NZ_CP047080.1"/>
</dbReference>
<dbReference type="Pfam" id="PF13276">
    <property type="entry name" value="HTH_21"/>
    <property type="match status" value="1"/>
</dbReference>
<sequence>MIFHFDALGTPNPRFPVTMMCRLLEVSTSGYYAWRARVDCPPAPATPRGRRAQITTHVKELFHGHNGFAGARTIHRQLRREGIATTLYAVRVIMSQEHLITKYRRPFKRTTIPDPKAAARTDLLQRNFQPPVATTHLCGDITYLRTGQGWMYLATVIDLTTRMVVGWQIADRMTSQLVVDALAMAYHAGYVAGNAIFHSDRGSQYTSQHFTRIAAQMDVRLSVGETRVCWDNAVAESLFSTLKLHLLFDRKQFPTKFAARFETGQWIETYYNRQRPHSATGTVPADAMHQFFARHNDHPPNSAA</sequence>
<feature type="domain" description="Integrase catalytic" evidence="2">
    <location>
        <begin position="126"/>
        <end position="292"/>
    </location>
</feature>
<dbReference type="InterPro" id="IPR036397">
    <property type="entry name" value="RNaseH_sf"/>
</dbReference>
<dbReference type="GO" id="GO:0003676">
    <property type="term" value="F:nucleic acid binding"/>
    <property type="evidence" value="ECO:0007669"/>
    <property type="project" value="InterPro"/>
</dbReference>
<dbReference type="SUPFAM" id="SSF53098">
    <property type="entry name" value="Ribonuclease H-like"/>
    <property type="match status" value="1"/>
</dbReference>
<name>A0A5C5TR29_9CORY</name>
<protein>
    <submittedName>
        <fullName evidence="3">IS3 family transposase</fullName>
    </submittedName>
</protein>
<accession>A0A5C5TR29</accession>
<dbReference type="PANTHER" id="PTHR46889:SF4">
    <property type="entry name" value="TRANSPOSASE INSO FOR INSERTION SEQUENCE ELEMENT IS911B-RELATED"/>
    <property type="match status" value="1"/>
</dbReference>